<name>A0ABD3QVZ4_9STRA</name>
<evidence type="ECO:0000313" key="2">
    <source>
        <dbReference type="Proteomes" id="UP001530400"/>
    </source>
</evidence>
<dbReference type="EMBL" id="JALLPJ020000054">
    <property type="protein sequence ID" value="KAL3804104.1"/>
    <property type="molecule type" value="Genomic_DNA"/>
</dbReference>
<evidence type="ECO:0008006" key="3">
    <source>
        <dbReference type="Google" id="ProtNLM"/>
    </source>
</evidence>
<dbReference type="Proteomes" id="UP001530400">
    <property type="component" value="Unassembled WGS sequence"/>
</dbReference>
<protein>
    <recommendedName>
        <fullName evidence="3">Sulfotransferase domain-containing protein</fullName>
    </recommendedName>
</protein>
<comment type="caution">
    <text evidence="1">The sequence shown here is derived from an EMBL/GenBank/DDBJ whole genome shotgun (WGS) entry which is preliminary data.</text>
</comment>
<organism evidence="1 2">
    <name type="scientific">Cyclotella atomus</name>
    <dbReference type="NCBI Taxonomy" id="382360"/>
    <lineage>
        <taxon>Eukaryota</taxon>
        <taxon>Sar</taxon>
        <taxon>Stramenopiles</taxon>
        <taxon>Ochrophyta</taxon>
        <taxon>Bacillariophyta</taxon>
        <taxon>Coscinodiscophyceae</taxon>
        <taxon>Thalassiosirophycidae</taxon>
        <taxon>Stephanodiscales</taxon>
        <taxon>Stephanodiscaceae</taxon>
        <taxon>Cyclotella</taxon>
    </lineage>
</organism>
<keyword evidence="2" id="KW-1185">Reference proteome</keyword>
<proteinExistence type="predicted"/>
<dbReference type="AlphaFoldDB" id="A0ABD3QVZ4"/>
<evidence type="ECO:0000313" key="1">
    <source>
        <dbReference type="EMBL" id="KAL3804104.1"/>
    </source>
</evidence>
<accession>A0ABD3QVZ4</accession>
<reference evidence="1 2" key="1">
    <citation type="submission" date="2024-10" db="EMBL/GenBank/DDBJ databases">
        <title>Updated reference genomes for cyclostephanoid diatoms.</title>
        <authorList>
            <person name="Roberts W.R."/>
            <person name="Alverson A.J."/>
        </authorList>
    </citation>
    <scope>NUCLEOTIDE SEQUENCE [LARGE SCALE GENOMIC DNA]</scope>
    <source>
        <strain evidence="1 2">AJA010-31</strain>
    </source>
</reference>
<gene>
    <name evidence="1" type="ORF">ACHAWO_007163</name>
</gene>
<sequence>MSHLLSPNNNFPHFANTIIHRNLGIPKLLLGIAIIVYSLALVRLPSDSFAPIVKSDAKLKAPAPNGHHTINGVKMQYQCLSQPSLRDLITSTDQVILTMPAKAAGTTMHNFAKQCNKDSGLTVDYIDNLLNFKDLDHFDGILSKSFQMPPVLSSHMYTLDNFLYLIKNVPRSTLLIYIHREETARLQSAVNEVVTNWCRRGNGYPGVYLEPPTKDFFDKEDGSVCHVSEENLINDGLGEKGMELEIGLGATKLLHCETYNSILEYAPNMVFMDYKQANELQELISEKYCPDLEGDPIASNVGAEKETQTLVKVQSGAAGKPDLVLLRDWLKAKQNTLEWSLGMNSKASCTANTRIMEDNLFECEHGFVRASVVES</sequence>